<protein>
    <submittedName>
        <fullName evidence="3">Fatty acid desaturase</fullName>
    </submittedName>
</protein>
<feature type="transmembrane region" description="Helical" evidence="1">
    <location>
        <begin position="148"/>
        <end position="166"/>
    </location>
</feature>
<evidence type="ECO:0000256" key="1">
    <source>
        <dbReference type="SAM" id="Phobius"/>
    </source>
</evidence>
<evidence type="ECO:0000259" key="2">
    <source>
        <dbReference type="Pfam" id="PF00487"/>
    </source>
</evidence>
<dbReference type="RefSeq" id="WP_209948227.1">
    <property type="nucleotide sequence ID" value="NZ_JAGGJU010000014.1"/>
</dbReference>
<dbReference type="Proteomes" id="UP000759443">
    <property type="component" value="Unassembled WGS sequence"/>
</dbReference>
<comment type="caution">
    <text evidence="3">The sequence shown here is derived from an EMBL/GenBank/DDBJ whole genome shotgun (WGS) entry which is preliminary data.</text>
</comment>
<keyword evidence="1" id="KW-0472">Membrane</keyword>
<evidence type="ECO:0000313" key="4">
    <source>
        <dbReference type="Proteomes" id="UP000759443"/>
    </source>
</evidence>
<evidence type="ECO:0000313" key="3">
    <source>
        <dbReference type="EMBL" id="MBP1852937.1"/>
    </source>
</evidence>
<keyword evidence="4" id="KW-1185">Reference proteome</keyword>
<proteinExistence type="predicted"/>
<sequence>MGELAAGHGVPVITQHARRSRYRVEWPTLLLLVGCYGVWLGSGYYLYPSWPVAALLIMGVAVALHGSLQHEVLHGHPTRNALVNEALVFLSIGLFYPYRSYKHTHLQHHADERLTDPYDDPESYYKALADWARMPRLIKMLLAINNTLVGRVTIGPLMMILGFTLGEWRKIIRGDRKTAKAWALHAASLVPTLALIQFGFGIPVWLYALTAAYLGVALLSIRTYCEHQWSENVDGRTIIVETSILAPLFLNNNLHIVHHKLPTAAWYRLPGLYRERRAEWQAMNGGYVYSSYLDILKAHALRPKEPVVHPQLRRETAGLSIKGLLEVPVDAPLAWNTQTVVESDAAMVAYSKLADAAG</sequence>
<feature type="transmembrane region" description="Helical" evidence="1">
    <location>
        <begin position="52"/>
        <end position="68"/>
    </location>
</feature>
<feature type="transmembrane region" description="Helical" evidence="1">
    <location>
        <begin position="178"/>
        <end position="198"/>
    </location>
</feature>
<feature type="transmembrane region" description="Helical" evidence="1">
    <location>
        <begin position="28"/>
        <end position="46"/>
    </location>
</feature>
<accession>A0ABS4E4T3</accession>
<dbReference type="InterPro" id="IPR005804">
    <property type="entry name" value="FA_desaturase_dom"/>
</dbReference>
<gene>
    <name evidence="3" type="ORF">J2Z17_004396</name>
</gene>
<feature type="transmembrane region" description="Helical" evidence="1">
    <location>
        <begin position="80"/>
        <end position="98"/>
    </location>
</feature>
<organism evidence="3 4">
    <name type="scientific">Rhizobium halophytocola</name>
    <dbReference type="NCBI Taxonomy" id="735519"/>
    <lineage>
        <taxon>Bacteria</taxon>
        <taxon>Pseudomonadati</taxon>
        <taxon>Pseudomonadota</taxon>
        <taxon>Alphaproteobacteria</taxon>
        <taxon>Hyphomicrobiales</taxon>
        <taxon>Rhizobiaceae</taxon>
        <taxon>Rhizobium/Agrobacterium group</taxon>
        <taxon>Rhizobium</taxon>
    </lineage>
</organism>
<reference evidence="3 4" key="1">
    <citation type="submission" date="2021-03" db="EMBL/GenBank/DDBJ databases">
        <title>Genomic Encyclopedia of Type Strains, Phase IV (KMG-IV): sequencing the most valuable type-strain genomes for metagenomic binning, comparative biology and taxonomic classification.</title>
        <authorList>
            <person name="Goeker M."/>
        </authorList>
    </citation>
    <scope>NUCLEOTIDE SEQUENCE [LARGE SCALE GENOMIC DNA]</scope>
    <source>
        <strain evidence="3 4">DSM 21600</strain>
    </source>
</reference>
<keyword evidence="1" id="KW-1133">Transmembrane helix</keyword>
<dbReference type="Pfam" id="PF00487">
    <property type="entry name" value="FA_desaturase"/>
    <property type="match status" value="1"/>
</dbReference>
<keyword evidence="1" id="KW-0812">Transmembrane</keyword>
<dbReference type="EMBL" id="JAGGJU010000014">
    <property type="protein sequence ID" value="MBP1852937.1"/>
    <property type="molecule type" value="Genomic_DNA"/>
</dbReference>
<dbReference type="CDD" id="cd03509">
    <property type="entry name" value="DesA_FADS-like"/>
    <property type="match status" value="1"/>
</dbReference>
<feature type="domain" description="Fatty acid desaturase" evidence="2">
    <location>
        <begin position="49"/>
        <end position="288"/>
    </location>
</feature>
<name>A0ABS4E4T3_9HYPH</name>